<keyword evidence="6" id="KW-1185">Reference proteome</keyword>
<feature type="disulfide bond" evidence="1">
    <location>
        <begin position="77"/>
        <end position="87"/>
    </location>
</feature>
<dbReference type="OrthoDB" id="5858418at2759"/>
<keyword evidence="1" id="KW-0245">EGF-like domain</keyword>
<evidence type="ECO:0000256" key="2">
    <source>
        <dbReference type="SAM" id="Phobius"/>
    </source>
</evidence>
<keyword evidence="2" id="KW-0812">Transmembrane</keyword>
<dbReference type="PROSITE" id="PS50026">
    <property type="entry name" value="EGF_3"/>
    <property type="match status" value="1"/>
</dbReference>
<dbReference type="EMBL" id="JARK01001340">
    <property type="protein sequence ID" value="EYC31545.1"/>
    <property type="molecule type" value="Genomic_DNA"/>
</dbReference>
<evidence type="ECO:0000256" key="3">
    <source>
        <dbReference type="SAM" id="SignalP"/>
    </source>
</evidence>
<dbReference type="Proteomes" id="UP000024635">
    <property type="component" value="Unassembled WGS sequence"/>
</dbReference>
<evidence type="ECO:0000259" key="4">
    <source>
        <dbReference type="PROSITE" id="PS50026"/>
    </source>
</evidence>
<keyword evidence="2" id="KW-0472">Membrane</keyword>
<keyword evidence="1" id="KW-1015">Disulfide bond</keyword>
<feature type="transmembrane region" description="Helical" evidence="2">
    <location>
        <begin position="121"/>
        <end position="141"/>
    </location>
</feature>
<dbReference type="AlphaFoldDB" id="A0A016VVZ9"/>
<name>A0A016VVZ9_9BILA</name>
<protein>
    <recommendedName>
        <fullName evidence="4">EGF-like domain-containing protein</fullName>
    </recommendedName>
</protein>
<comment type="caution">
    <text evidence="5">The sequence shown here is derived from an EMBL/GenBank/DDBJ whole genome shotgun (WGS) entry which is preliminary data.</text>
</comment>
<evidence type="ECO:0000256" key="1">
    <source>
        <dbReference type="PROSITE-ProRule" id="PRU00076"/>
    </source>
</evidence>
<comment type="caution">
    <text evidence="1">Lacks conserved residue(s) required for the propagation of feature annotation.</text>
</comment>
<accession>A0A016VVZ9</accession>
<feature type="signal peptide" evidence="3">
    <location>
        <begin position="1"/>
        <end position="17"/>
    </location>
</feature>
<proteinExistence type="predicted"/>
<evidence type="ECO:0000313" key="6">
    <source>
        <dbReference type="Proteomes" id="UP000024635"/>
    </source>
</evidence>
<dbReference type="PROSITE" id="PS00022">
    <property type="entry name" value="EGF_1"/>
    <property type="match status" value="1"/>
</dbReference>
<dbReference type="SUPFAM" id="SSF57196">
    <property type="entry name" value="EGF/Laminin"/>
    <property type="match status" value="1"/>
</dbReference>
<dbReference type="Pfam" id="PF23106">
    <property type="entry name" value="EGF_Teneurin"/>
    <property type="match status" value="1"/>
</dbReference>
<feature type="chain" id="PRO_5001490584" description="EGF-like domain-containing protein" evidence="3">
    <location>
        <begin position="18"/>
        <end position="174"/>
    </location>
</feature>
<dbReference type="PROSITE" id="PS01186">
    <property type="entry name" value="EGF_2"/>
    <property type="match status" value="1"/>
</dbReference>
<feature type="disulfide bond" evidence="1">
    <location>
        <begin position="103"/>
        <end position="112"/>
    </location>
</feature>
<keyword evidence="3" id="KW-0732">Signal</keyword>
<feature type="domain" description="EGF-like" evidence="4">
    <location>
        <begin position="73"/>
        <end position="113"/>
    </location>
</feature>
<evidence type="ECO:0000313" key="5">
    <source>
        <dbReference type="EMBL" id="EYC31545.1"/>
    </source>
</evidence>
<dbReference type="InterPro" id="IPR000742">
    <property type="entry name" value="EGF"/>
</dbReference>
<sequence>MRVVIVISFLLLPLVRSEESPFHKVVITDCDLSSMKNDPLSSVYPVDNISAVIIKGTHVLLENCTLHHLRTNDTEDCEELCAPHGRCSLREAGTPIEHYECLCNYGYRGLHCKERIRTKFALMYFVWVCVLIEIVLIWLAVKRYANRRYFVSPLPAQRFVDTMTARAKGPKKLN</sequence>
<keyword evidence="2" id="KW-1133">Transmembrane helix</keyword>
<gene>
    <name evidence="5" type="primary">Acey_s0004.g2211</name>
    <name evidence="5" type="ORF">Y032_0004g2211</name>
</gene>
<reference evidence="6" key="1">
    <citation type="journal article" date="2015" name="Nat. Genet.">
        <title>The genome and transcriptome of the zoonotic hookworm Ancylostoma ceylanicum identify infection-specific gene families.</title>
        <authorList>
            <person name="Schwarz E.M."/>
            <person name="Hu Y."/>
            <person name="Antoshechkin I."/>
            <person name="Miller M.M."/>
            <person name="Sternberg P.W."/>
            <person name="Aroian R.V."/>
        </authorList>
    </citation>
    <scope>NUCLEOTIDE SEQUENCE</scope>
    <source>
        <strain evidence="6">HY135</strain>
    </source>
</reference>
<dbReference type="Gene3D" id="2.10.25.10">
    <property type="entry name" value="Laminin"/>
    <property type="match status" value="1"/>
</dbReference>
<organism evidence="5 6">
    <name type="scientific">Ancylostoma ceylanicum</name>
    <dbReference type="NCBI Taxonomy" id="53326"/>
    <lineage>
        <taxon>Eukaryota</taxon>
        <taxon>Metazoa</taxon>
        <taxon>Ecdysozoa</taxon>
        <taxon>Nematoda</taxon>
        <taxon>Chromadorea</taxon>
        <taxon>Rhabditida</taxon>
        <taxon>Rhabditina</taxon>
        <taxon>Rhabditomorpha</taxon>
        <taxon>Strongyloidea</taxon>
        <taxon>Ancylostomatidae</taxon>
        <taxon>Ancylostomatinae</taxon>
        <taxon>Ancylostoma</taxon>
    </lineage>
</organism>